<dbReference type="Gene3D" id="3.90.245.10">
    <property type="entry name" value="Ribonucleoside hydrolase-like"/>
    <property type="match status" value="1"/>
</dbReference>
<evidence type="ECO:0000259" key="3">
    <source>
        <dbReference type="Pfam" id="PF01156"/>
    </source>
</evidence>
<dbReference type="GO" id="GO:0016799">
    <property type="term" value="F:hydrolase activity, hydrolyzing N-glycosyl compounds"/>
    <property type="evidence" value="ECO:0007669"/>
    <property type="project" value="InterPro"/>
</dbReference>
<dbReference type="Pfam" id="PF01156">
    <property type="entry name" value="IU_nuc_hydro"/>
    <property type="match status" value="1"/>
</dbReference>
<feature type="domain" description="Inosine/uridine-preferring nucleoside hydrolase" evidence="3">
    <location>
        <begin position="45"/>
        <end position="340"/>
    </location>
</feature>
<dbReference type="RefSeq" id="XP_026485043.2">
    <property type="nucleotide sequence ID" value="XM_026629258.2"/>
</dbReference>
<dbReference type="SUPFAM" id="SSF53590">
    <property type="entry name" value="Nucleoside hydrolase"/>
    <property type="match status" value="1"/>
</dbReference>
<feature type="transmembrane region" description="Helical" evidence="2">
    <location>
        <begin position="12"/>
        <end position="33"/>
    </location>
</feature>
<evidence type="ECO:0000313" key="4">
    <source>
        <dbReference type="Proteomes" id="UP001652626"/>
    </source>
</evidence>
<dbReference type="OMA" id="YKGSKEP"/>
<keyword evidence="2" id="KW-0472">Membrane</keyword>
<evidence type="ECO:0000313" key="5">
    <source>
        <dbReference type="RefSeq" id="XP_026485043.2"/>
    </source>
</evidence>
<keyword evidence="2" id="KW-1133">Transmembrane helix</keyword>
<keyword evidence="4" id="KW-1185">Reference proteome</keyword>
<dbReference type="AlphaFoldDB" id="A0A8B8HJL9"/>
<dbReference type="InterPro" id="IPR001910">
    <property type="entry name" value="Inosine/uridine_hydrolase_dom"/>
</dbReference>
<dbReference type="OrthoDB" id="432381at2759"/>
<evidence type="ECO:0000256" key="1">
    <source>
        <dbReference type="ARBA" id="ARBA00009176"/>
    </source>
</evidence>
<dbReference type="PANTHER" id="PTHR46190">
    <property type="entry name" value="SI:CH211-201H21.5-RELATED"/>
    <property type="match status" value="1"/>
</dbReference>
<dbReference type="GeneID" id="113392713"/>
<accession>A0A8B8HJL9</accession>
<dbReference type="InterPro" id="IPR052775">
    <property type="entry name" value="IUN_hydrolase"/>
</dbReference>
<proteinExistence type="inferred from homology"/>
<comment type="similarity">
    <text evidence="1">Belongs to the IUNH family.</text>
</comment>
<protein>
    <submittedName>
        <fullName evidence="5">Uncharacterized protein LOC113392713</fullName>
    </submittedName>
</protein>
<gene>
    <name evidence="5" type="primary">LOC113392713</name>
</gene>
<dbReference type="InterPro" id="IPR036452">
    <property type="entry name" value="Ribo_hydro-like"/>
</dbReference>
<keyword evidence="2" id="KW-0812">Transmembrane</keyword>
<evidence type="ECO:0000256" key="2">
    <source>
        <dbReference type="SAM" id="Phobius"/>
    </source>
</evidence>
<sequence length="355" mass="40087">MLIPIHKLAFAILIPVMVAFIYFLLFFVVSSSYSTAVPSRVRQKIVIDHDGGADDVMAIFMGLLYEEYYDGPEVIALTTTHGNVDEDQVFNNTQRILTVANRRDVAIYRGSTRALIGEFPTDHFFGNDGLGDNNTDNYEPIAAQKEHAVFGLIELSKKYSDELVIVALGSLTNIALAIRIDPDFMSRLSHIYVAAGHVYGENFTEPEFNANMDVESYYIVAGSGTPEKLTIIPFSQIRLHQKISKEWRIDVLGSIDTKIMQAQNQYERLSLNVSTYWTLLDPSAMAIALDETLIVQETRYSNNSIILCGDQRGVNTNDFTTSRNDSNARVIYNVRKENYKKMLYDLFSAELRTIK</sequence>
<organism evidence="4 5">
    <name type="scientific">Vanessa tameamea</name>
    <name type="common">Kamehameha butterfly</name>
    <dbReference type="NCBI Taxonomy" id="334116"/>
    <lineage>
        <taxon>Eukaryota</taxon>
        <taxon>Metazoa</taxon>
        <taxon>Ecdysozoa</taxon>
        <taxon>Arthropoda</taxon>
        <taxon>Hexapoda</taxon>
        <taxon>Insecta</taxon>
        <taxon>Pterygota</taxon>
        <taxon>Neoptera</taxon>
        <taxon>Endopterygota</taxon>
        <taxon>Lepidoptera</taxon>
        <taxon>Glossata</taxon>
        <taxon>Ditrysia</taxon>
        <taxon>Papilionoidea</taxon>
        <taxon>Nymphalidae</taxon>
        <taxon>Nymphalinae</taxon>
        <taxon>Vanessa</taxon>
    </lineage>
</organism>
<reference evidence="5" key="1">
    <citation type="submission" date="2025-08" db="UniProtKB">
        <authorList>
            <consortium name="RefSeq"/>
        </authorList>
    </citation>
    <scope>IDENTIFICATION</scope>
    <source>
        <tissue evidence="5">Whole body</tissue>
    </source>
</reference>
<dbReference type="PANTHER" id="PTHR46190:SF1">
    <property type="entry name" value="SI:CH211-201H21.5"/>
    <property type="match status" value="1"/>
</dbReference>
<dbReference type="Proteomes" id="UP001652626">
    <property type="component" value="Chromosome 5"/>
</dbReference>
<name>A0A8B8HJL9_VANTA</name>